<dbReference type="AlphaFoldDB" id="A0A0P8A1H3"/>
<sequence length="66" mass="7533">MNGKCPGIRSFLCLAVILDLDYLIGRGIFADDIQAIQSAITRIAMVERIKERQKLRALRNWQEDNA</sequence>
<evidence type="ECO:0000313" key="2">
    <source>
        <dbReference type="Proteomes" id="UP000050360"/>
    </source>
</evidence>
<accession>A0A0P8A1H3</accession>
<organism evidence="1 2">
    <name type="scientific">Candidatus Methanoperedens nitratireducens</name>
    <dbReference type="NCBI Taxonomy" id="1392998"/>
    <lineage>
        <taxon>Archaea</taxon>
        <taxon>Methanobacteriati</taxon>
        <taxon>Methanobacteriota</taxon>
        <taxon>Stenosarchaea group</taxon>
        <taxon>Methanomicrobia</taxon>
        <taxon>Methanosarcinales</taxon>
        <taxon>ANME-2 cluster</taxon>
        <taxon>Candidatus Methanoperedentaceae</taxon>
        <taxon>Candidatus Methanoperedens</taxon>
    </lineage>
</organism>
<evidence type="ECO:0000313" key="1">
    <source>
        <dbReference type="EMBL" id="KPQ41843.1"/>
    </source>
</evidence>
<dbReference type="EMBL" id="LKCM01000293">
    <property type="protein sequence ID" value="KPQ41843.1"/>
    <property type="molecule type" value="Genomic_DNA"/>
</dbReference>
<gene>
    <name evidence="1" type="ORF">MPEBLZ_03602</name>
</gene>
<reference evidence="1 2" key="1">
    <citation type="submission" date="2015-09" db="EMBL/GenBank/DDBJ databases">
        <title>A metagenomics-based metabolic model of nitrate-dependent anaerobic oxidation of methane by Methanoperedens-like archaea.</title>
        <authorList>
            <person name="Arshad A."/>
            <person name="Speth D.R."/>
            <person name="De Graaf R.M."/>
            <person name="Op Den Camp H.J."/>
            <person name="Jetten M.S."/>
            <person name="Welte C.U."/>
        </authorList>
    </citation>
    <scope>NUCLEOTIDE SEQUENCE [LARGE SCALE GENOMIC DNA]</scope>
</reference>
<name>A0A0P8A1H3_9EURY</name>
<proteinExistence type="predicted"/>
<comment type="caution">
    <text evidence="1">The sequence shown here is derived from an EMBL/GenBank/DDBJ whole genome shotgun (WGS) entry which is preliminary data.</text>
</comment>
<dbReference type="Proteomes" id="UP000050360">
    <property type="component" value="Unassembled WGS sequence"/>
</dbReference>
<protein>
    <submittedName>
        <fullName evidence="1">Uncharacterized protein</fullName>
    </submittedName>
</protein>